<gene>
    <name evidence="1" type="ORF">RF55_24363</name>
</gene>
<keyword evidence="1" id="KW-0808">Transferase</keyword>
<reference evidence="1 2" key="1">
    <citation type="submission" date="2015-04" db="EMBL/GenBank/DDBJ databases">
        <title>Lasius niger genome sequencing.</title>
        <authorList>
            <person name="Konorov E.A."/>
            <person name="Nikitin M.A."/>
            <person name="Kirill M.V."/>
            <person name="Chang P."/>
        </authorList>
    </citation>
    <scope>NUCLEOTIDE SEQUENCE [LARGE SCALE GENOMIC DNA]</scope>
    <source>
        <tissue evidence="1">Whole</tissue>
    </source>
</reference>
<evidence type="ECO:0000313" key="1">
    <source>
        <dbReference type="EMBL" id="KMQ82053.1"/>
    </source>
</evidence>
<name>A0A0J7JUX0_LASNI</name>
<dbReference type="PANTHER" id="PTHR46060:SF1">
    <property type="entry name" value="MARINER MOS1 TRANSPOSASE-LIKE PROTEIN"/>
    <property type="match status" value="1"/>
</dbReference>
<dbReference type="Proteomes" id="UP000036403">
    <property type="component" value="Unassembled WGS sequence"/>
</dbReference>
<organism evidence="1 2">
    <name type="scientific">Lasius niger</name>
    <name type="common">Black garden ant</name>
    <dbReference type="NCBI Taxonomy" id="67767"/>
    <lineage>
        <taxon>Eukaryota</taxon>
        <taxon>Metazoa</taxon>
        <taxon>Ecdysozoa</taxon>
        <taxon>Arthropoda</taxon>
        <taxon>Hexapoda</taxon>
        <taxon>Insecta</taxon>
        <taxon>Pterygota</taxon>
        <taxon>Neoptera</taxon>
        <taxon>Endopterygota</taxon>
        <taxon>Hymenoptera</taxon>
        <taxon>Apocrita</taxon>
        <taxon>Aculeata</taxon>
        <taxon>Formicoidea</taxon>
        <taxon>Formicidae</taxon>
        <taxon>Formicinae</taxon>
        <taxon>Lasius</taxon>
        <taxon>Lasius</taxon>
    </lineage>
</organism>
<comment type="caution">
    <text evidence="1">The sequence shown here is derived from an EMBL/GenBank/DDBJ whole genome shotgun (WGS) entry which is preliminary data.</text>
</comment>
<accession>A0A0J7JUX0</accession>
<evidence type="ECO:0000313" key="2">
    <source>
        <dbReference type="Proteomes" id="UP000036403"/>
    </source>
</evidence>
<dbReference type="PANTHER" id="PTHR46060">
    <property type="entry name" value="MARINER MOS1 TRANSPOSASE-LIKE PROTEIN"/>
    <property type="match status" value="1"/>
</dbReference>
<dbReference type="GO" id="GO:0008168">
    <property type="term" value="F:methyltransferase activity"/>
    <property type="evidence" value="ECO:0007669"/>
    <property type="project" value="UniProtKB-KW"/>
</dbReference>
<dbReference type="STRING" id="67767.A0A0J7JUX0"/>
<keyword evidence="1" id="KW-0489">Methyltransferase</keyword>
<dbReference type="PaxDb" id="67767-A0A0J7JUX0"/>
<dbReference type="InterPro" id="IPR036397">
    <property type="entry name" value="RNaseH_sf"/>
</dbReference>
<dbReference type="OrthoDB" id="8028980at2759"/>
<dbReference type="GO" id="GO:0003676">
    <property type="term" value="F:nucleic acid binding"/>
    <property type="evidence" value="ECO:0007669"/>
    <property type="project" value="InterPro"/>
</dbReference>
<feature type="non-terminal residue" evidence="1">
    <location>
        <position position="96"/>
    </location>
</feature>
<dbReference type="Gene3D" id="3.30.420.10">
    <property type="entry name" value="Ribonuclease H-like superfamily/Ribonuclease H"/>
    <property type="match status" value="1"/>
</dbReference>
<dbReference type="EMBL" id="LBMM01028901">
    <property type="protein sequence ID" value="KMQ82053.1"/>
    <property type="molecule type" value="Genomic_DNA"/>
</dbReference>
<keyword evidence="2" id="KW-1185">Reference proteome</keyword>
<protein>
    <submittedName>
        <fullName evidence="1">Histone-lysine n-methyltransferase</fullName>
    </submittedName>
</protein>
<dbReference type="InterPro" id="IPR052709">
    <property type="entry name" value="Transposase-MT_Hybrid"/>
</dbReference>
<proteinExistence type="predicted"/>
<sequence length="96" mass="11267">MNDMNGLKKGANLFVTTLQEEAQMPQTREKLQTFGWEVFPHPPYSYLAPSNFHLFDSSKEYLGGRQFQSEDEFKSCVLQWFERQDKFFYSVGINAL</sequence>
<dbReference type="AlphaFoldDB" id="A0A0J7JUX0"/>
<dbReference type="GO" id="GO:0032259">
    <property type="term" value="P:methylation"/>
    <property type="evidence" value="ECO:0007669"/>
    <property type="project" value="UniProtKB-KW"/>
</dbReference>